<organism evidence="3 4">
    <name type="scientific">Petromyzon marinus</name>
    <name type="common">Sea lamprey</name>
    <dbReference type="NCBI Taxonomy" id="7757"/>
    <lineage>
        <taxon>Eukaryota</taxon>
        <taxon>Metazoa</taxon>
        <taxon>Chordata</taxon>
        <taxon>Craniata</taxon>
        <taxon>Vertebrata</taxon>
        <taxon>Cyclostomata</taxon>
        <taxon>Hyperoartia</taxon>
        <taxon>Petromyzontiformes</taxon>
        <taxon>Petromyzontidae</taxon>
        <taxon>Petromyzon</taxon>
    </lineage>
</organism>
<evidence type="ECO:0000256" key="1">
    <source>
        <dbReference type="SAM" id="Phobius"/>
    </source>
</evidence>
<dbReference type="Proteomes" id="UP001318040">
    <property type="component" value="Chromosome 21"/>
</dbReference>
<accession>A0AAJ7WZB3</accession>
<proteinExistence type="predicted"/>
<feature type="signal peptide" evidence="2">
    <location>
        <begin position="1"/>
        <end position="16"/>
    </location>
</feature>
<name>A0AAJ7WZB3_PETMA</name>
<keyword evidence="1" id="KW-0472">Membrane</keyword>
<keyword evidence="3" id="KW-1185">Reference proteome</keyword>
<protein>
    <submittedName>
        <fullName evidence="4">Uncharacterized protein LOC116944641</fullName>
    </submittedName>
</protein>
<dbReference type="RefSeq" id="XP_032814268.1">
    <property type="nucleotide sequence ID" value="XM_032958377.1"/>
</dbReference>
<feature type="transmembrane region" description="Helical" evidence="1">
    <location>
        <begin position="47"/>
        <end position="69"/>
    </location>
</feature>
<reference evidence="4" key="1">
    <citation type="submission" date="2025-08" db="UniProtKB">
        <authorList>
            <consortium name="RefSeq"/>
        </authorList>
    </citation>
    <scope>IDENTIFICATION</scope>
    <source>
        <tissue evidence="4">Sperm</tissue>
    </source>
</reference>
<sequence length="229" mass="25978">MLLLLLLLQLGPVSVGNVFPLFAGKEEGDVDYPIPMPPCPKPDMVVMSWTLALLASWFILMAITIIGVMSCPRQCFGIFPVPGAFQTIRSYPCIFSAMSTHKQHYELLRQANEVQEEQVAMMFQKNKVLRERTEAALREMEALRRENILQQRAIEYHETLRQESQTLHEENVTLYQEIVALFQQKEMLHQEMETLSLAATTDDAATAITAAASTTTLTSRHPHDDSRDI</sequence>
<evidence type="ECO:0000313" key="4">
    <source>
        <dbReference type="RefSeq" id="XP_032814268.1"/>
    </source>
</evidence>
<feature type="chain" id="PRO_5042602542" evidence="2">
    <location>
        <begin position="17"/>
        <end position="229"/>
    </location>
</feature>
<keyword evidence="2" id="KW-0732">Signal</keyword>
<dbReference type="KEGG" id="pmrn:116944641"/>
<keyword evidence="1" id="KW-0812">Transmembrane</keyword>
<evidence type="ECO:0000313" key="3">
    <source>
        <dbReference type="Proteomes" id="UP001318040"/>
    </source>
</evidence>
<evidence type="ECO:0000256" key="2">
    <source>
        <dbReference type="SAM" id="SignalP"/>
    </source>
</evidence>
<dbReference type="AlphaFoldDB" id="A0AAJ7WZB3"/>
<keyword evidence="1" id="KW-1133">Transmembrane helix</keyword>
<gene>
    <name evidence="4" type="primary">LOC116944641</name>
</gene>